<feature type="signal peptide" evidence="1">
    <location>
        <begin position="1"/>
        <end position="22"/>
    </location>
</feature>
<sequence length="124" mass="14008">MRKVKALLSVVFILAFINISHAYETLSVISDPYEETLCVKYETETGWSQGYTVDVTVIEGSTLNEKTGTYDYNGYSTYAVIFWDNDQATIVELNYFTGSFSSTGTTGEDQRGREWKLAKTSLCY</sequence>
<evidence type="ECO:0000313" key="2">
    <source>
        <dbReference type="EMBL" id="TYP94002.1"/>
    </source>
</evidence>
<proteinExistence type="predicted"/>
<dbReference type="AlphaFoldDB" id="A0A5D3YKC4"/>
<dbReference type="Proteomes" id="UP000324595">
    <property type="component" value="Unassembled WGS sequence"/>
</dbReference>
<evidence type="ECO:0000256" key="1">
    <source>
        <dbReference type="SAM" id="SignalP"/>
    </source>
</evidence>
<dbReference type="OrthoDB" id="1494779at2"/>
<feature type="chain" id="PRO_5023136309" evidence="1">
    <location>
        <begin position="23"/>
        <end position="124"/>
    </location>
</feature>
<dbReference type="RefSeq" id="WP_148899033.1">
    <property type="nucleotide sequence ID" value="NZ_VNHY01000002.1"/>
</dbReference>
<keyword evidence="3" id="KW-1185">Reference proteome</keyword>
<gene>
    <name evidence="2" type="ORF">LX73_1722</name>
</gene>
<keyword evidence="1" id="KW-0732">Signal</keyword>
<evidence type="ECO:0000313" key="3">
    <source>
        <dbReference type="Proteomes" id="UP000324595"/>
    </source>
</evidence>
<protein>
    <submittedName>
        <fullName evidence="2">Uncharacterized protein</fullName>
    </submittedName>
</protein>
<dbReference type="EMBL" id="VNHY01000002">
    <property type="protein sequence ID" value="TYP94002.1"/>
    <property type="molecule type" value="Genomic_DNA"/>
</dbReference>
<organism evidence="2 3">
    <name type="scientific">Fodinibius salinus</name>
    <dbReference type="NCBI Taxonomy" id="860790"/>
    <lineage>
        <taxon>Bacteria</taxon>
        <taxon>Pseudomonadati</taxon>
        <taxon>Balneolota</taxon>
        <taxon>Balneolia</taxon>
        <taxon>Balneolales</taxon>
        <taxon>Balneolaceae</taxon>
        <taxon>Fodinibius</taxon>
    </lineage>
</organism>
<reference evidence="2 3" key="1">
    <citation type="submission" date="2019-07" db="EMBL/GenBank/DDBJ databases">
        <title>Genomic Encyclopedia of Archaeal and Bacterial Type Strains, Phase II (KMG-II): from individual species to whole genera.</title>
        <authorList>
            <person name="Goeker M."/>
        </authorList>
    </citation>
    <scope>NUCLEOTIDE SEQUENCE [LARGE SCALE GENOMIC DNA]</scope>
    <source>
        <strain evidence="2 3">DSM 21935</strain>
    </source>
</reference>
<comment type="caution">
    <text evidence="2">The sequence shown here is derived from an EMBL/GenBank/DDBJ whole genome shotgun (WGS) entry which is preliminary data.</text>
</comment>
<accession>A0A5D3YKC4</accession>
<name>A0A5D3YKC4_9BACT</name>